<evidence type="ECO:0000313" key="4">
    <source>
        <dbReference type="Proteomes" id="UP000076234"/>
    </source>
</evidence>
<evidence type="ECO:0000256" key="1">
    <source>
        <dbReference type="SAM" id="Phobius"/>
    </source>
</evidence>
<dbReference type="AlphaFoldDB" id="A0A142VUG0"/>
<keyword evidence="1" id="KW-0812">Transmembrane</keyword>
<dbReference type="InterPro" id="IPR019196">
    <property type="entry name" value="ABC_transp_unknown"/>
</dbReference>
<dbReference type="Proteomes" id="UP000076234">
    <property type="component" value="Chromosome"/>
</dbReference>
<evidence type="ECO:0000259" key="2">
    <source>
        <dbReference type="Pfam" id="PF09822"/>
    </source>
</evidence>
<dbReference type="RefSeq" id="WP_062900569.1">
    <property type="nucleotide sequence ID" value="NZ_CP013342.1"/>
</dbReference>
<name>A0A142VUG0_9SPHN</name>
<dbReference type="Pfam" id="PF09822">
    <property type="entry name" value="ABC_transp_aux"/>
    <property type="match status" value="1"/>
</dbReference>
<feature type="transmembrane region" description="Helical" evidence="1">
    <location>
        <begin position="91"/>
        <end position="112"/>
    </location>
</feature>
<keyword evidence="1" id="KW-1133">Transmembrane helix</keyword>
<gene>
    <name evidence="3" type="ORF">AOA14_01980</name>
</gene>
<protein>
    <recommendedName>
        <fullName evidence="2">ABC-type uncharacterized transport system domain-containing protein</fullName>
    </recommendedName>
</protein>
<accession>A0A142VUG0</accession>
<feature type="transmembrane region" description="Helical" evidence="1">
    <location>
        <begin position="38"/>
        <end position="55"/>
    </location>
</feature>
<proteinExistence type="predicted"/>
<evidence type="ECO:0000313" key="3">
    <source>
        <dbReference type="EMBL" id="AMU93369.1"/>
    </source>
</evidence>
<keyword evidence="1" id="KW-0472">Membrane</keyword>
<feature type="domain" description="ABC-type uncharacterised transport system" evidence="2">
    <location>
        <begin position="205"/>
        <end position="275"/>
    </location>
</feature>
<feature type="transmembrane region" description="Helical" evidence="1">
    <location>
        <begin position="119"/>
        <end position="141"/>
    </location>
</feature>
<dbReference type="KEGG" id="ster:AOA14_01980"/>
<feature type="transmembrane region" description="Helical" evidence="1">
    <location>
        <begin position="67"/>
        <end position="85"/>
    </location>
</feature>
<sequence>MTLPPPGALLRGALAAALVLALGWFVGGQAMLGRIDPALLLPLWPLPLAALAWTARRASRTERRAAFGVAIALTLIGQALLAVWLAGAFPWLQLVLSAVGGSVMAVGADCMVQAARPRGIFRVLLIAAAILGWFAAAHGLLEIAYRAPAPRAVPVTMMTSLPLRWSGGDLAAMLAEGARDDPALDRIARGGPLRLVDSLADHPLARGDALLLAHPPALAPRDLVAIDAFVRGGGRAVILADALSGWPPRHPLGDPRNPPVTSLLTPLLDHWGITLAAAPNAETRPIAVDVGGARLRLFSAGRFTQVPPACVRIAGGHLLHCRIGQGEAWLVGDADMLFAPLWQPQPRWAAHLRHADTMEWLDARLRGADARGWLRPLWIGAAAD</sequence>
<feature type="transmembrane region" description="Helical" evidence="1">
    <location>
        <begin position="12"/>
        <end position="32"/>
    </location>
</feature>
<organism evidence="3 4">
    <name type="scientific">Sphingopyxis terrae subsp. terrae NBRC 15098</name>
    <dbReference type="NCBI Taxonomy" id="1219058"/>
    <lineage>
        <taxon>Bacteria</taxon>
        <taxon>Pseudomonadati</taxon>
        <taxon>Pseudomonadota</taxon>
        <taxon>Alphaproteobacteria</taxon>
        <taxon>Sphingomonadales</taxon>
        <taxon>Sphingomonadaceae</taxon>
        <taxon>Sphingopyxis</taxon>
    </lineage>
</organism>
<dbReference type="STRING" id="1219058.AOA14_01980"/>
<reference evidence="4" key="1">
    <citation type="submission" date="2015-11" db="EMBL/GenBank/DDBJ databases">
        <title>Complete genome sequence of a polyethylene glycol-degrading strain Sphingopyxis terrae strain 203-1 (NBRC 15098).</title>
        <authorList>
            <person name="Yoshiyuki O."/>
            <person name="Shouta N."/>
            <person name="Nagata Y."/>
            <person name="Numata M."/>
            <person name="Tsuchikane K."/>
            <person name="Hosoyama A."/>
            <person name="Yamazoe A."/>
            <person name="Tsuda M."/>
            <person name="Fujita N."/>
            <person name="Kawai F."/>
        </authorList>
    </citation>
    <scope>NUCLEOTIDE SEQUENCE [LARGE SCALE GENOMIC DNA]</scope>
    <source>
        <strain evidence="4">203-1</strain>
    </source>
</reference>
<dbReference type="EMBL" id="CP013342">
    <property type="protein sequence ID" value="AMU93369.1"/>
    <property type="molecule type" value="Genomic_DNA"/>
</dbReference>
<reference evidence="3 4" key="2">
    <citation type="journal article" date="2016" name="Genome Announc.">
        <title>Complete Genome Sequence of Sphingopyxis terrae Strain 203-1 (NBRC 111660), a Polyethylene Glycol Degrader.</title>
        <authorList>
            <person name="Ohtsubo Y."/>
            <person name="Nonoyama S."/>
            <person name="Nagata Y."/>
            <person name="Numata M."/>
            <person name="Tsuchikane K."/>
            <person name="Hosoyama A."/>
            <person name="Yamazoe A."/>
            <person name="Tsuda M."/>
            <person name="Fujita N."/>
            <person name="Kawai F."/>
        </authorList>
    </citation>
    <scope>NUCLEOTIDE SEQUENCE [LARGE SCALE GENOMIC DNA]</scope>
    <source>
        <strain evidence="3 4">203-1</strain>
    </source>
</reference>